<dbReference type="InterPro" id="IPR036249">
    <property type="entry name" value="Thioredoxin-like_sf"/>
</dbReference>
<protein>
    <submittedName>
        <fullName evidence="5">SCO family protein</fullName>
    </submittedName>
</protein>
<keyword evidence="4" id="KW-0732">Signal</keyword>
<reference evidence="5 6" key="1">
    <citation type="journal article" date="2016" name="Int. J. Syst. Evol. Microbiol.">
        <title>Chitinibacter fontanus sp. nov., isolated from a spring.</title>
        <authorList>
            <person name="Sheu S.Y."/>
            <person name="Li Y.S."/>
            <person name="Young C.C."/>
            <person name="Chen W.M."/>
        </authorList>
    </citation>
    <scope>NUCLEOTIDE SEQUENCE [LARGE SCALE GENOMIC DNA]</scope>
    <source>
        <strain evidence="5 6">STM-7</strain>
    </source>
</reference>
<dbReference type="Pfam" id="PF02630">
    <property type="entry name" value="SCO1-SenC"/>
    <property type="match status" value="1"/>
</dbReference>
<dbReference type="Proteomes" id="UP000510822">
    <property type="component" value="Chromosome"/>
</dbReference>
<comment type="similarity">
    <text evidence="1">Belongs to the SCO1/2 family.</text>
</comment>
<gene>
    <name evidence="5" type="ORF">HZU75_11730</name>
</gene>
<dbReference type="InterPro" id="IPR003782">
    <property type="entry name" value="SCO1/SenC"/>
</dbReference>
<dbReference type="CDD" id="cd02968">
    <property type="entry name" value="SCO"/>
    <property type="match status" value="1"/>
</dbReference>
<dbReference type="KEGG" id="cfon:HZU75_11730"/>
<keyword evidence="3" id="KW-1015">Disulfide bond</keyword>
<organism evidence="5 6">
    <name type="scientific">Chitinibacter fontanus</name>
    <dbReference type="NCBI Taxonomy" id="1737446"/>
    <lineage>
        <taxon>Bacteria</taxon>
        <taxon>Pseudomonadati</taxon>
        <taxon>Pseudomonadota</taxon>
        <taxon>Betaproteobacteria</taxon>
        <taxon>Neisseriales</taxon>
        <taxon>Chitinibacteraceae</taxon>
        <taxon>Chitinibacter</taxon>
    </lineage>
</organism>
<evidence type="ECO:0000256" key="2">
    <source>
        <dbReference type="PIRSR" id="PIRSR603782-1"/>
    </source>
</evidence>
<name>A0A7D5Z4R3_9NEIS</name>
<feature type="binding site" evidence="2">
    <location>
        <position position="73"/>
    </location>
    <ligand>
        <name>Cu cation</name>
        <dbReference type="ChEBI" id="CHEBI:23378"/>
    </ligand>
</feature>
<evidence type="ECO:0000256" key="1">
    <source>
        <dbReference type="ARBA" id="ARBA00010996"/>
    </source>
</evidence>
<dbReference type="Gene3D" id="3.40.30.10">
    <property type="entry name" value="Glutaredoxin"/>
    <property type="match status" value="1"/>
</dbReference>
<evidence type="ECO:0000313" key="5">
    <source>
        <dbReference type="EMBL" id="QLI82141.1"/>
    </source>
</evidence>
<feature type="chain" id="PRO_5028977771" evidence="4">
    <location>
        <begin position="21"/>
        <end position="200"/>
    </location>
</feature>
<proteinExistence type="inferred from homology"/>
<dbReference type="GO" id="GO:0046872">
    <property type="term" value="F:metal ion binding"/>
    <property type="evidence" value="ECO:0007669"/>
    <property type="project" value="UniProtKB-KW"/>
</dbReference>
<accession>A0A7D5Z4R3</accession>
<keyword evidence="2" id="KW-0479">Metal-binding</keyword>
<dbReference type="EMBL" id="CP058952">
    <property type="protein sequence ID" value="QLI82141.1"/>
    <property type="molecule type" value="Genomic_DNA"/>
</dbReference>
<evidence type="ECO:0000256" key="4">
    <source>
        <dbReference type="SAM" id="SignalP"/>
    </source>
</evidence>
<feature type="binding site" evidence="2">
    <location>
        <position position="162"/>
    </location>
    <ligand>
        <name>Cu cation</name>
        <dbReference type="ChEBI" id="CHEBI:23378"/>
    </ligand>
</feature>
<feature type="disulfide bond" description="Redox-active" evidence="3">
    <location>
        <begin position="73"/>
        <end position="77"/>
    </location>
</feature>
<sequence>MNIKAIFAVLLFGSISTNWACEEHQHTASAAAAVSGESLFQLAVPLTDQSNQPFKLGQAGKKATLITMFYGDCNISCPIVLENVKRTITQLPAAQRGAVQAVLVSLNPGVDNAKSLAALAQMHEMDGRVYRLVVSDNDFHTRQLAATLGVKYRRGAMGEINHNTRFVVLDQQGQVLSASDTLSAEPDLRLLASLQTQLAH</sequence>
<feature type="signal peptide" evidence="4">
    <location>
        <begin position="1"/>
        <end position="20"/>
    </location>
</feature>
<dbReference type="AlphaFoldDB" id="A0A7D5Z4R3"/>
<keyword evidence="2" id="KW-0186">Copper</keyword>
<feature type="binding site" evidence="2">
    <location>
        <position position="77"/>
    </location>
    <ligand>
        <name>Cu cation</name>
        <dbReference type="ChEBI" id="CHEBI:23378"/>
    </ligand>
</feature>
<dbReference type="RefSeq" id="WP_180306224.1">
    <property type="nucleotide sequence ID" value="NZ_CP058952.1"/>
</dbReference>
<evidence type="ECO:0000256" key="3">
    <source>
        <dbReference type="PIRSR" id="PIRSR603782-2"/>
    </source>
</evidence>
<evidence type="ECO:0000313" key="6">
    <source>
        <dbReference type="Proteomes" id="UP000510822"/>
    </source>
</evidence>
<keyword evidence="6" id="KW-1185">Reference proteome</keyword>
<dbReference type="SUPFAM" id="SSF52833">
    <property type="entry name" value="Thioredoxin-like"/>
    <property type="match status" value="1"/>
</dbReference>